<gene>
    <name evidence="2" type="ORF">P7122_04780</name>
</gene>
<sequence>MMKLAESQIQDLYAFTRKHYVEHYDLQTELVDHLANDIETMWLDQPKLSFEDARDKAFKKFGIFGFMEAIEERQKAMNKRYRYYFWNELKQWFRVPQILATLSLFCVFYLAFSSSYVSVFSVAFYVLIFLWCAFKSIQLNRQFRKRKEVSNKKWLLEEMIFKQAGGISFLFLSQLYNVFNISEEFTTNSYAVFGLTLVFTALTIFNYISFQLIPDKAEELLNETYPEFSL</sequence>
<keyword evidence="3" id="KW-1185">Reference proteome</keyword>
<evidence type="ECO:0000256" key="1">
    <source>
        <dbReference type="SAM" id="Phobius"/>
    </source>
</evidence>
<feature type="transmembrane region" description="Helical" evidence="1">
    <location>
        <begin position="92"/>
        <end position="110"/>
    </location>
</feature>
<name>A0ABT6FZG8_9FLAO</name>
<proteinExistence type="predicted"/>
<feature type="transmembrane region" description="Helical" evidence="1">
    <location>
        <begin position="188"/>
        <end position="208"/>
    </location>
</feature>
<protein>
    <submittedName>
        <fullName evidence="2">Uncharacterized protein</fullName>
    </submittedName>
</protein>
<dbReference type="Proteomes" id="UP001529085">
    <property type="component" value="Unassembled WGS sequence"/>
</dbReference>
<accession>A0ABT6FZG8</accession>
<keyword evidence="1" id="KW-0812">Transmembrane</keyword>
<feature type="transmembrane region" description="Helical" evidence="1">
    <location>
        <begin position="155"/>
        <end position="176"/>
    </location>
</feature>
<dbReference type="EMBL" id="JARSBN010000002">
    <property type="protein sequence ID" value="MDG4715175.1"/>
    <property type="molecule type" value="Genomic_DNA"/>
</dbReference>
<keyword evidence="1" id="KW-0472">Membrane</keyword>
<organism evidence="2 3">
    <name type="scientific">Winogradskyella marincola</name>
    <dbReference type="NCBI Taxonomy" id="3037795"/>
    <lineage>
        <taxon>Bacteria</taxon>
        <taxon>Pseudomonadati</taxon>
        <taxon>Bacteroidota</taxon>
        <taxon>Flavobacteriia</taxon>
        <taxon>Flavobacteriales</taxon>
        <taxon>Flavobacteriaceae</taxon>
        <taxon>Winogradskyella</taxon>
    </lineage>
</organism>
<reference evidence="2 3" key="1">
    <citation type="submission" date="2023-03" db="EMBL/GenBank/DDBJ databases">
        <title>Strain YYF002 represents a novel species in the genus Winogradskyella isolated from seawater.</title>
        <authorList>
            <person name="Fu Z.-Y."/>
        </authorList>
    </citation>
    <scope>NUCLEOTIDE SEQUENCE [LARGE SCALE GENOMIC DNA]</scope>
    <source>
        <strain evidence="2 3">YYF002</strain>
    </source>
</reference>
<comment type="caution">
    <text evidence="2">The sequence shown here is derived from an EMBL/GenBank/DDBJ whole genome shotgun (WGS) entry which is preliminary data.</text>
</comment>
<keyword evidence="1" id="KW-1133">Transmembrane helix</keyword>
<dbReference type="RefSeq" id="WP_278004638.1">
    <property type="nucleotide sequence ID" value="NZ_JARSBN010000002.1"/>
</dbReference>
<evidence type="ECO:0000313" key="2">
    <source>
        <dbReference type="EMBL" id="MDG4715175.1"/>
    </source>
</evidence>
<evidence type="ECO:0000313" key="3">
    <source>
        <dbReference type="Proteomes" id="UP001529085"/>
    </source>
</evidence>
<feature type="transmembrane region" description="Helical" evidence="1">
    <location>
        <begin position="116"/>
        <end position="134"/>
    </location>
</feature>